<dbReference type="AlphaFoldDB" id="A0ABC9GDP3"/>
<feature type="chain" id="PRO_5044752451" description="Pectinesterase inhibitor domain-containing protein" evidence="1">
    <location>
        <begin position="18"/>
        <end position="202"/>
    </location>
</feature>
<keyword evidence="3" id="KW-1185">Reference proteome</keyword>
<dbReference type="Proteomes" id="UP001497457">
    <property type="component" value="Chromosome 9rd"/>
</dbReference>
<evidence type="ECO:0000313" key="3">
    <source>
        <dbReference type="Proteomes" id="UP001497457"/>
    </source>
</evidence>
<accession>A0ABC9GDP3</accession>
<proteinExistence type="predicted"/>
<evidence type="ECO:0008006" key="4">
    <source>
        <dbReference type="Google" id="ProtNLM"/>
    </source>
</evidence>
<organism evidence="2 3">
    <name type="scientific">Urochloa decumbens</name>
    <dbReference type="NCBI Taxonomy" id="240449"/>
    <lineage>
        <taxon>Eukaryota</taxon>
        <taxon>Viridiplantae</taxon>
        <taxon>Streptophyta</taxon>
        <taxon>Embryophyta</taxon>
        <taxon>Tracheophyta</taxon>
        <taxon>Spermatophyta</taxon>
        <taxon>Magnoliopsida</taxon>
        <taxon>Liliopsida</taxon>
        <taxon>Poales</taxon>
        <taxon>Poaceae</taxon>
        <taxon>PACMAD clade</taxon>
        <taxon>Panicoideae</taxon>
        <taxon>Panicodae</taxon>
        <taxon>Paniceae</taxon>
        <taxon>Melinidinae</taxon>
        <taxon>Urochloa</taxon>
    </lineage>
</organism>
<sequence length="202" mass="21507">MLVAILVIAAAPPRTAAPSTAKPNPPPASAEAQDFIRSRCDTTCRLRPEAAAECAKALLPHAASINGSYIRADATAATAMVSQLAAFAKELRDGGDSQLTGGCVRMAEEALTGARKPLAKLWRLAAVGDEKMGEHDLHGVAVWLDALKKSFQLECHDGALKKMEEDHPIMPRAAVVENAIYASVNLVYYPTPYSLKFIASPL</sequence>
<gene>
    <name evidence="2" type="ORF">URODEC1_LOCUS115035</name>
</gene>
<evidence type="ECO:0000256" key="1">
    <source>
        <dbReference type="SAM" id="SignalP"/>
    </source>
</evidence>
<dbReference type="EMBL" id="OZ075119">
    <property type="protein sequence ID" value="CAL5092701.1"/>
    <property type="molecule type" value="Genomic_DNA"/>
</dbReference>
<evidence type="ECO:0000313" key="2">
    <source>
        <dbReference type="EMBL" id="CAL5092701.1"/>
    </source>
</evidence>
<feature type="signal peptide" evidence="1">
    <location>
        <begin position="1"/>
        <end position="17"/>
    </location>
</feature>
<keyword evidence="1" id="KW-0732">Signal</keyword>
<reference evidence="3" key="1">
    <citation type="submission" date="2024-06" db="EMBL/GenBank/DDBJ databases">
        <authorList>
            <person name="Ryan C."/>
        </authorList>
    </citation>
    <scope>NUCLEOTIDE SEQUENCE [LARGE SCALE GENOMIC DNA]</scope>
</reference>
<name>A0ABC9GDP3_9POAL</name>
<protein>
    <recommendedName>
        <fullName evidence="4">Pectinesterase inhibitor domain-containing protein</fullName>
    </recommendedName>
</protein>
<reference evidence="2 3" key="2">
    <citation type="submission" date="2024-10" db="EMBL/GenBank/DDBJ databases">
        <authorList>
            <person name="Ryan C."/>
        </authorList>
    </citation>
    <scope>NUCLEOTIDE SEQUENCE [LARGE SCALE GENOMIC DNA]</scope>
</reference>